<dbReference type="Proteomes" id="UP000655883">
    <property type="component" value="Segment"/>
</dbReference>
<reference evidence="2 3" key="1">
    <citation type="submission" date="2020-01" db="EMBL/GenBank/DDBJ databases">
        <title>Patterns of diversity and host range of bacteriophage communities associated with bean-nodulatin bacteria.</title>
        <authorList>
            <person name="Vann Cauwenberghe J."/>
            <person name="Santamaria R.I."/>
            <person name="Bustos P."/>
            <person name="Juarez S."/>
            <person name="Gonzalez V."/>
        </authorList>
    </citation>
    <scope>NUCLEOTIDE SEQUENCE [LARGE SCALE GENOMIC DNA]</scope>
    <source>
        <strain evidence="3">RHph</strain>
    </source>
</reference>
<keyword evidence="3" id="KW-1185">Reference proteome</keyword>
<evidence type="ECO:0000313" key="2">
    <source>
        <dbReference type="EMBL" id="QIG72673.1"/>
    </source>
</evidence>
<feature type="transmembrane region" description="Helical" evidence="1">
    <location>
        <begin position="28"/>
        <end position="47"/>
    </location>
</feature>
<name>A0A7S5R7T5_9CAUD</name>
<keyword evidence="1" id="KW-1133">Transmembrane helix</keyword>
<evidence type="ECO:0000313" key="3">
    <source>
        <dbReference type="Proteomes" id="UP000655883"/>
    </source>
</evidence>
<evidence type="ECO:0000256" key="1">
    <source>
        <dbReference type="SAM" id="Phobius"/>
    </source>
</evidence>
<dbReference type="EMBL" id="MN988525">
    <property type="protein sequence ID" value="QIG72673.1"/>
    <property type="molecule type" value="Genomic_DNA"/>
</dbReference>
<proteinExistence type="predicted"/>
<protein>
    <submittedName>
        <fullName evidence="2">Uncharacterized protein</fullName>
    </submittedName>
</protein>
<organism evidence="2 3">
    <name type="scientific">Rhizobium phage RHph_Y65</name>
    <dbReference type="NCBI Taxonomy" id="2509785"/>
    <lineage>
        <taxon>Viruses</taxon>
        <taxon>Duplodnaviria</taxon>
        <taxon>Heunggongvirae</taxon>
        <taxon>Uroviricota</taxon>
        <taxon>Caudoviricetes</taxon>
        <taxon>Kleczkowskaviridae</taxon>
        <taxon>Cuauhnahuacvirus</taxon>
        <taxon>Cuauhnahuacvirus Y65</taxon>
    </lineage>
</organism>
<accession>A0A7S5R7T5</accession>
<sequence>MSKDFFGDGLVADEMRSRYGSVWDNLPSVLKTSIIAGLIIGICAGLIS</sequence>
<keyword evidence="1" id="KW-0812">Transmembrane</keyword>
<keyword evidence="1" id="KW-0472">Membrane</keyword>
<gene>
    <name evidence="2" type="ORF">EVB97_115</name>
</gene>